<organism evidence="4 5">
    <name type="scientific">Enhygromyxa salina</name>
    <dbReference type="NCBI Taxonomy" id="215803"/>
    <lineage>
        <taxon>Bacteria</taxon>
        <taxon>Pseudomonadati</taxon>
        <taxon>Myxococcota</taxon>
        <taxon>Polyangia</taxon>
        <taxon>Nannocystales</taxon>
        <taxon>Nannocystaceae</taxon>
        <taxon>Enhygromyxa</taxon>
    </lineage>
</organism>
<proteinExistence type="predicted"/>
<name>A0A2S9YXA2_9BACT</name>
<dbReference type="InterPro" id="IPR050708">
    <property type="entry name" value="T6SS_VgrG/RHS"/>
</dbReference>
<dbReference type="Gene3D" id="2.180.10.10">
    <property type="entry name" value="RHS repeat-associated core"/>
    <property type="match status" value="1"/>
</dbReference>
<reference evidence="4 5" key="1">
    <citation type="submission" date="2018-03" db="EMBL/GenBank/DDBJ databases">
        <title>Draft Genome Sequences of the Obligatory Marine Myxobacteria Enhygromyxa salina SWB007.</title>
        <authorList>
            <person name="Poehlein A."/>
            <person name="Moghaddam J.A."/>
            <person name="Harms H."/>
            <person name="Alanjari M."/>
            <person name="Koenig G.M."/>
            <person name="Daniel R."/>
            <person name="Schaeberle T.F."/>
        </authorList>
    </citation>
    <scope>NUCLEOTIDE SEQUENCE [LARGE SCALE GENOMIC DNA]</scope>
    <source>
        <strain evidence="4 5">SWB007</strain>
    </source>
</reference>
<keyword evidence="1" id="KW-0677">Repeat</keyword>
<dbReference type="PANTHER" id="PTHR32305:SF15">
    <property type="entry name" value="PROTEIN RHSA-RELATED"/>
    <property type="match status" value="1"/>
</dbReference>
<keyword evidence="4" id="KW-0378">Hydrolase</keyword>
<evidence type="ECO:0000256" key="2">
    <source>
        <dbReference type="SAM" id="MobiDB-lite"/>
    </source>
</evidence>
<dbReference type="GO" id="GO:0016787">
    <property type="term" value="F:hydrolase activity"/>
    <property type="evidence" value="ECO:0007669"/>
    <property type="project" value="UniProtKB-KW"/>
</dbReference>
<evidence type="ECO:0000256" key="1">
    <source>
        <dbReference type="ARBA" id="ARBA00022737"/>
    </source>
</evidence>
<dbReference type="EMBL" id="PVNL01000013">
    <property type="protein sequence ID" value="PRQ09707.1"/>
    <property type="molecule type" value="Genomic_DNA"/>
</dbReference>
<evidence type="ECO:0000259" key="3">
    <source>
        <dbReference type="Pfam" id="PF25023"/>
    </source>
</evidence>
<dbReference type="InterPro" id="IPR056823">
    <property type="entry name" value="TEN-like_YD-shell"/>
</dbReference>
<evidence type="ECO:0000313" key="4">
    <source>
        <dbReference type="EMBL" id="PRQ09707.1"/>
    </source>
</evidence>
<dbReference type="EC" id="3.1.-.-" evidence="4"/>
<comment type="caution">
    <text evidence="4">The sequence shown here is derived from an EMBL/GenBank/DDBJ whole genome shotgun (WGS) entry which is preliminary data.</text>
</comment>
<feature type="domain" description="Teneurin-like YD-shell" evidence="3">
    <location>
        <begin position="2160"/>
        <end position="2430"/>
    </location>
</feature>
<dbReference type="Pfam" id="PF25023">
    <property type="entry name" value="TEN_YD-shell"/>
    <property type="match status" value="1"/>
</dbReference>
<dbReference type="PANTHER" id="PTHR32305">
    <property type="match status" value="1"/>
</dbReference>
<dbReference type="RefSeq" id="WP_106087549.1">
    <property type="nucleotide sequence ID" value="NZ_PVNL01000013.1"/>
</dbReference>
<dbReference type="NCBIfam" id="TIGR03696">
    <property type="entry name" value="Rhs_assc_core"/>
    <property type="match status" value="1"/>
</dbReference>
<dbReference type="OrthoDB" id="6057489at2"/>
<dbReference type="Proteomes" id="UP000238823">
    <property type="component" value="Unassembled WGS sequence"/>
</dbReference>
<dbReference type="InterPro" id="IPR022385">
    <property type="entry name" value="Rhs_assc_core"/>
</dbReference>
<evidence type="ECO:0000313" key="5">
    <source>
        <dbReference type="Proteomes" id="UP000238823"/>
    </source>
</evidence>
<accession>A0A2S9YXA2</accession>
<feature type="region of interest" description="Disordered" evidence="2">
    <location>
        <begin position="1993"/>
        <end position="2015"/>
    </location>
</feature>
<protein>
    <submittedName>
        <fullName evidence="4">tRNA(Glu)-specific nuclease WapA</fullName>
        <ecNumber evidence="4">3.1.-.-</ecNumber>
    </submittedName>
</protein>
<sequence>MTSPSTSPSTQAPAIRTFQMDSSADGNPANAVNLFRGDVNLTQTLFTLAGRSQDDPLQVSVALQYQSNVARAAGTWNADAPTGPLGLGWSLPVTYIAATPGQSPVATTRQYALYQSGVPNQLVRQPIVPLLLSVDGTVATQLVDGQTVPEVVCEALASHGHRLSSAATVVGSGPWSVRDDANMQLLDLQLVGSQLEIRDGGELYQLQNYQFSKIVYYPAYERWLVVGASGIRRSFGGRAPDHGQCAAAVANSIVWSVWSTNASGRPIAISSGIETDDQVQVATAWYLTEASDRFGGAIRCRYNDWPRDPNGVVPVVEQQVGEGGRPYTKAIYLSEIVDALGRVVRFNYAEKLWSAAPESPREYADPHRAEPSSAPGPYQDRYETYYLREITVSSSTAAVMFSFEFNYAVANVTGNTGSLRGDTYKRLLTSIVQRNADGVALPSMRFEYDLAPDNPHGQPGALLAVTSPQGSITRYQYTRHALDLCDRTATIERPSQLAAGASPRVFFGTDYSVVTYYQPDSAKLSLQIFTWVGSWLSWQLDPDSPVIDTKGLDIETLEVLAADDFVALTFARSQGGRAVYVLQRDTARPGQWQPATIGEVTTACDVPTLSYVGQASFAGGASFFVVAQMDVDHMRGSYDRLTWRWTRQCWTRETTTTSSYAWVTAGAEYYAVLDATGALTLQALDGEQAWSCVATTSLAGLNHSDVDNVVLVPGAALLVIANLQSGNSQQNTYALTIVEWDDQYAIGTSAFGPFTDGFGDRGQPLSWVPQIVSDTMIGANGNLIRRAGGGWSVNTALNLGENPPARTAQRYAYGTDHAIQVIDPLDGAGAPTASVVAYDPTRENPWVGPTNIGATLPSDRANYPSVAGGDWAVIGPFVYCRGTATDWTDVFAGSPLADLRELAGQAFVSESLVNEGPGFLAYSVGAPDQSSAQAVVLHNGALAPAPTRLDDERIYVPSEGGRPGPGISPQGPSTFVTFPAADSRFDVAQTVLLHRYAGEAIEGPITHYTVTFAELDDGLSGPVPTAFEPELDTAGCDPSGDIVKFYQTTVYPGARSSGEATQGKVVSRYHNGIVRAQPGVDDFDMLDGMLISTTTYAQDQAEPVEATSTSWAVVQQVASSPTDPDAPPIQLRGGWVTQSRQQQLRDGVTTTTDTEFVTPDLRLPYTGKPTVQRRAQTNASGELETFQRTTRYGVEFDSALVAIHALADVALVTDVRVVGARTTVLSSTATSFSSWATAIDPRVVAPAPEAQFGLLSSDDPAFPFADYQPGTTPAGWQLVSRVDARGRYGLEREVTDGRGVATATLLGVDERLAVATVINATTLGCAYLGFQPYEDSRGWTLDQVELDPQLAFAGTQSARLPGGASISVAVSPGDTPTYVIGYRYRTASGFGGGGGVRACVTVDGVEQPAVSQAWTDTARAWTYATLAVPIPVGSQRSLAVEVRNVADLDVHVDSILIVPLPSGATVQTFDPDSLQVLASMDASGRTSRTAYDRNQQPTVSVGVAGRVRELTLEFASRLGNVGDRFDPTSPNAQLILDAAAGGVLEQFRDGGGWATRWAPSDPNAWVAIDGALEHRSASPGSIVWQAEPGADSWALYFEIEHTDATPSVTVGDIRIAWTGSGYLGAQAGASWTALATPPNLAQRWLLVIGDGVVLFFADGQLLFAEKTAPAAGSLAITAAEITLRNLTVVEQVRLGSTYLDGASRQRQLHQLHGADSYVRELVYDPLGRQLATTKCAPGSFGAGASVPVMGFRRSFVDLPAFVAATASSWRMTGDVADYHADDAGYPYWGTRYEASPRSQRIELGQPGQPDAINLELEPARRRTLMFEFGPNPGPDLAAGQFNQTRVTSAIKGRGIRDTDRFGQAVAGSWQSASGELISQAEGLRSYDDPSSGATTTLEVRLPNALIPGPQSGDNGYTSTSITNPLQQTVAMSDADTGETRFVFDSAGNLRFVQPALDDGEAWFIYSKYDALSRVVEQGTVEGSWDPDELAQLADQPSYPSDGRPTTTTAYDGDGGEPSLIGMKWRATSSNRAPDQAPDAGECSVVETFAYDEGGNVESVAQTLAGAVTAAATIGYASNTLGEVVRVDLPDGAPIRAICYARDDQGQVIAIGTNPGAEDLGGFDYDPDGQVCTQRYGGGAWQRSFDYASTGWVLGSQTRTTSGQQCLTLSMEYEADGQMRSRTVESEFQESSSYADRFSYDDLRRLTAAEGSSAVSYPRYDGNGNLWTAIEAGQTSTFECAPGSNRPRTVTIADGDPQVLDYNARGQLRAGLGRRLSYERSTAMTTAIASGDNHIRLGYGSSQQRVLKQIIAGAGEQRIYFSGAGLVPIATLVGDQWAIDVQGPTGLLARVSDRAYFPLTDTTGSIWAVVDDTSLVGASSYRPFGELSGTTGSPERIPYRYQGQEWDGEVQLYNFRARIYDPVLRRFVSPDPRRQFFSPYVFAADAPLTAVDPTGESATWAVYLGLAALTVAGVALTLVTAGASDALLLAVDSSVLAGEVASGVAVEAGVEAAAGATVGSVAGGLAGSAAMTAGFNGICYEHAQGGDITAGGMFKTLGIGAAQGLATGLVGGMLGPLADAANARVAESSVSAFAKAAGRAASGTIAGVVGRDLQQVLTNISSQQPWYQGLLRSSGTGAMSGAMSGGGGSLAGSAWGEVKPVVMNPGPTWTAITDSLASRYTTILNRSASAVPSAFSNASPYWVFSSR</sequence>
<gene>
    <name evidence="4" type="primary">wapA_2</name>
    <name evidence="4" type="ORF">ENSA7_04610</name>
</gene>